<dbReference type="EMBL" id="MRTF01000008">
    <property type="protein sequence ID" value="OME90175.1"/>
    <property type="molecule type" value="Genomic_DNA"/>
</dbReference>
<name>A0A1R1AWW3_PAELA</name>
<protein>
    <submittedName>
        <fullName evidence="1">Uncharacterized protein</fullName>
    </submittedName>
</protein>
<comment type="caution">
    <text evidence="1">The sequence shown here is derived from an EMBL/GenBank/DDBJ whole genome shotgun (WGS) entry which is preliminary data.</text>
</comment>
<evidence type="ECO:0000313" key="2">
    <source>
        <dbReference type="Proteomes" id="UP000187074"/>
    </source>
</evidence>
<accession>A0A1R1AWW3</accession>
<sequence>MWDKELKIAIQKKQNVTICLIDGAVLQGIPDACTDRLEMRSVYGPVWVPLEEIKHVSRLIRLDAKKNLLAYS</sequence>
<gene>
    <name evidence="1" type="ORF">BK123_23035</name>
</gene>
<proteinExistence type="predicted"/>
<dbReference type="Proteomes" id="UP000187074">
    <property type="component" value="Unassembled WGS sequence"/>
</dbReference>
<evidence type="ECO:0000313" key="1">
    <source>
        <dbReference type="EMBL" id="OME90175.1"/>
    </source>
</evidence>
<organism evidence="1 2">
    <name type="scientific">Paenibacillus lautus</name>
    <name type="common">Bacillus lautus</name>
    <dbReference type="NCBI Taxonomy" id="1401"/>
    <lineage>
        <taxon>Bacteria</taxon>
        <taxon>Bacillati</taxon>
        <taxon>Bacillota</taxon>
        <taxon>Bacilli</taxon>
        <taxon>Bacillales</taxon>
        <taxon>Paenibacillaceae</taxon>
        <taxon>Paenibacillus</taxon>
    </lineage>
</organism>
<reference evidence="1 2" key="1">
    <citation type="submission" date="2016-11" db="EMBL/GenBank/DDBJ databases">
        <title>Paenibacillus species isolates.</title>
        <authorList>
            <person name="Beno S.M."/>
        </authorList>
    </citation>
    <scope>NUCLEOTIDE SEQUENCE [LARGE SCALE GENOMIC DNA]</scope>
    <source>
        <strain evidence="1 2">FSL F4-0100</strain>
    </source>
</reference>
<dbReference type="AlphaFoldDB" id="A0A1R1AWW3"/>